<comment type="subcellular location">
    <subcellularLocation>
        <location evidence="1">Cell membrane</location>
        <topology evidence="1">Multi-pass membrane protein</topology>
    </subcellularLocation>
</comment>
<feature type="transmembrane region" description="Helical" evidence="6">
    <location>
        <begin position="370"/>
        <end position="388"/>
    </location>
</feature>
<sequence length="445" mass="49863">MASEKKKNYWIDSGKFALLERLSVLVFGVGTFILLVRTLSTEAYGSWMLFISLATLLETARNGFFKNPLIRFINVNQDTDIKELQGSSLLMNILFSVSIALILALAAEPIAMAWQSPSLISLIYVFVPTCVILAFYFHLDYIQRANGQFFGPFLGYFVKNGSLFLAVAVHFLFKIELPIIWLAYYYLLGAFLGTITSFICARSTYSFSLSAKKAIWLQLFHYGKYTLGTNLSAVLLRNIDVWMIGWYLNPASVAIYNVAIRVANLFEVPSMALASILFPEAVKRAEKEGTKAMKQLYEKSVAVILIFTVPFVIGVLLFSEEIVMLLAGSAYSESAIILNITMLYGLLVPFNKQMGVVLDAVGKAKSNMLFVMRNALINVILNAIYIPIWGLKGAALATLSTMVIVLLINQVYLQRNYSISLKDLFMHYFGYHKKLIAKVQSKLLS</sequence>
<dbReference type="EMBL" id="JAERQG010000004">
    <property type="protein sequence ID" value="MBL0766827.1"/>
    <property type="molecule type" value="Genomic_DNA"/>
</dbReference>
<gene>
    <name evidence="7" type="ORF">JKP34_16280</name>
</gene>
<dbReference type="PANTHER" id="PTHR30250:SF11">
    <property type="entry name" value="O-ANTIGEN TRANSPORTER-RELATED"/>
    <property type="match status" value="1"/>
</dbReference>
<feature type="transmembrane region" description="Helical" evidence="6">
    <location>
        <begin position="21"/>
        <end position="39"/>
    </location>
</feature>
<dbReference type="PANTHER" id="PTHR30250">
    <property type="entry name" value="PST FAMILY PREDICTED COLANIC ACID TRANSPORTER"/>
    <property type="match status" value="1"/>
</dbReference>
<feature type="transmembrane region" description="Helical" evidence="6">
    <location>
        <begin position="45"/>
        <end position="64"/>
    </location>
</feature>
<evidence type="ECO:0000256" key="3">
    <source>
        <dbReference type="ARBA" id="ARBA00022692"/>
    </source>
</evidence>
<evidence type="ECO:0000256" key="2">
    <source>
        <dbReference type="ARBA" id="ARBA00022475"/>
    </source>
</evidence>
<dbReference type="Pfam" id="PF13440">
    <property type="entry name" value="Polysacc_synt_3"/>
    <property type="match status" value="1"/>
</dbReference>
<feature type="transmembrane region" description="Helical" evidence="6">
    <location>
        <begin position="300"/>
        <end position="318"/>
    </location>
</feature>
<dbReference type="RefSeq" id="WP_201923781.1">
    <property type="nucleotide sequence ID" value="NZ_JAERQG010000004.1"/>
</dbReference>
<feature type="transmembrane region" description="Helical" evidence="6">
    <location>
        <begin position="179"/>
        <end position="201"/>
    </location>
</feature>
<feature type="transmembrane region" description="Helical" evidence="6">
    <location>
        <begin position="149"/>
        <end position="173"/>
    </location>
</feature>
<comment type="caution">
    <text evidence="7">The sequence shown here is derived from an EMBL/GenBank/DDBJ whole genome shotgun (WGS) entry which is preliminary data.</text>
</comment>
<keyword evidence="5 6" id="KW-0472">Membrane</keyword>
<keyword evidence="4 6" id="KW-1133">Transmembrane helix</keyword>
<dbReference type="InterPro" id="IPR050833">
    <property type="entry name" value="Poly_Biosynth_Transport"/>
</dbReference>
<evidence type="ECO:0000256" key="5">
    <source>
        <dbReference type="ARBA" id="ARBA00023136"/>
    </source>
</evidence>
<organism evidence="7 8">
    <name type="scientific">Marivirga atlantica</name>
    <dbReference type="NCBI Taxonomy" id="1548457"/>
    <lineage>
        <taxon>Bacteria</taxon>
        <taxon>Pseudomonadati</taxon>
        <taxon>Bacteroidota</taxon>
        <taxon>Cytophagia</taxon>
        <taxon>Cytophagales</taxon>
        <taxon>Marivirgaceae</taxon>
        <taxon>Marivirga</taxon>
    </lineage>
</organism>
<feature type="transmembrane region" description="Helical" evidence="6">
    <location>
        <begin position="330"/>
        <end position="350"/>
    </location>
</feature>
<accession>A0A937AQA8</accession>
<feature type="transmembrane region" description="Helical" evidence="6">
    <location>
        <begin position="394"/>
        <end position="413"/>
    </location>
</feature>
<protein>
    <submittedName>
        <fullName evidence="7">Flippase</fullName>
    </submittedName>
</protein>
<evidence type="ECO:0000256" key="1">
    <source>
        <dbReference type="ARBA" id="ARBA00004651"/>
    </source>
</evidence>
<dbReference type="Proteomes" id="UP000642920">
    <property type="component" value="Unassembled WGS sequence"/>
</dbReference>
<keyword evidence="8" id="KW-1185">Reference proteome</keyword>
<feature type="transmembrane region" description="Helical" evidence="6">
    <location>
        <begin position="119"/>
        <end position="137"/>
    </location>
</feature>
<reference evidence="7" key="1">
    <citation type="submission" date="2021-01" db="EMBL/GenBank/DDBJ databases">
        <title>Marivirga sp. nov., isolated from intertidal surface sediments.</title>
        <authorList>
            <person name="Zhang M."/>
        </authorList>
    </citation>
    <scope>NUCLEOTIDE SEQUENCE</scope>
    <source>
        <strain evidence="7">SM1354</strain>
    </source>
</reference>
<dbReference type="CDD" id="cd13128">
    <property type="entry name" value="MATE_Wzx_like"/>
    <property type="match status" value="1"/>
</dbReference>
<dbReference type="GO" id="GO:0005886">
    <property type="term" value="C:plasma membrane"/>
    <property type="evidence" value="ECO:0007669"/>
    <property type="project" value="UniProtKB-SubCell"/>
</dbReference>
<proteinExistence type="predicted"/>
<evidence type="ECO:0000313" key="8">
    <source>
        <dbReference type="Proteomes" id="UP000642920"/>
    </source>
</evidence>
<keyword evidence="2" id="KW-1003">Cell membrane</keyword>
<keyword evidence="3 6" id="KW-0812">Transmembrane</keyword>
<evidence type="ECO:0000313" key="7">
    <source>
        <dbReference type="EMBL" id="MBL0766827.1"/>
    </source>
</evidence>
<feature type="transmembrane region" description="Helical" evidence="6">
    <location>
        <begin position="89"/>
        <end position="107"/>
    </location>
</feature>
<evidence type="ECO:0000256" key="6">
    <source>
        <dbReference type="SAM" id="Phobius"/>
    </source>
</evidence>
<dbReference type="AlphaFoldDB" id="A0A937AQA8"/>
<evidence type="ECO:0000256" key="4">
    <source>
        <dbReference type="ARBA" id="ARBA00022989"/>
    </source>
</evidence>
<name>A0A937AQA8_9BACT</name>